<organism evidence="1">
    <name type="scientific">marine metagenome</name>
    <dbReference type="NCBI Taxonomy" id="408172"/>
    <lineage>
        <taxon>unclassified sequences</taxon>
        <taxon>metagenomes</taxon>
        <taxon>ecological metagenomes</taxon>
    </lineage>
</organism>
<feature type="non-terminal residue" evidence="1">
    <location>
        <position position="1"/>
    </location>
</feature>
<accession>A0A382U0L8</accession>
<dbReference type="EMBL" id="UINC01140610">
    <property type="protein sequence ID" value="SVD27859.1"/>
    <property type="molecule type" value="Genomic_DNA"/>
</dbReference>
<gene>
    <name evidence="1" type="ORF">METZ01_LOCUS380713</name>
</gene>
<sequence>NFHNQNPRHHTNVDNPCTSALIVINDSD</sequence>
<dbReference type="AlphaFoldDB" id="A0A382U0L8"/>
<name>A0A382U0L8_9ZZZZ</name>
<evidence type="ECO:0000313" key="1">
    <source>
        <dbReference type="EMBL" id="SVD27859.1"/>
    </source>
</evidence>
<proteinExistence type="predicted"/>
<reference evidence="1" key="1">
    <citation type="submission" date="2018-05" db="EMBL/GenBank/DDBJ databases">
        <authorList>
            <person name="Lanie J.A."/>
            <person name="Ng W.-L."/>
            <person name="Kazmierczak K.M."/>
            <person name="Andrzejewski T.M."/>
            <person name="Davidsen T.M."/>
            <person name="Wayne K.J."/>
            <person name="Tettelin H."/>
            <person name="Glass J.I."/>
            <person name="Rusch D."/>
            <person name="Podicherti R."/>
            <person name="Tsui H.-C.T."/>
            <person name="Winkler M.E."/>
        </authorList>
    </citation>
    <scope>NUCLEOTIDE SEQUENCE</scope>
</reference>
<protein>
    <submittedName>
        <fullName evidence="1">Uncharacterized protein</fullName>
    </submittedName>
</protein>